<organism evidence="1 2">
    <name type="scientific">Reticulomyxa filosa</name>
    <dbReference type="NCBI Taxonomy" id="46433"/>
    <lineage>
        <taxon>Eukaryota</taxon>
        <taxon>Sar</taxon>
        <taxon>Rhizaria</taxon>
        <taxon>Retaria</taxon>
        <taxon>Foraminifera</taxon>
        <taxon>Monothalamids</taxon>
        <taxon>Reticulomyxidae</taxon>
        <taxon>Reticulomyxa</taxon>
    </lineage>
</organism>
<evidence type="ECO:0000313" key="1">
    <source>
        <dbReference type="EMBL" id="ETO35520.1"/>
    </source>
</evidence>
<name>X6PAG2_RETFI</name>
<comment type="caution">
    <text evidence="1">The sequence shown here is derived from an EMBL/GenBank/DDBJ whole genome shotgun (WGS) entry which is preliminary data.</text>
</comment>
<dbReference type="EMBL" id="ASPP01001541">
    <property type="protein sequence ID" value="ETO35520.1"/>
    <property type="molecule type" value="Genomic_DNA"/>
</dbReference>
<protein>
    <submittedName>
        <fullName evidence="1">Uncharacterized protein</fullName>
    </submittedName>
</protein>
<accession>X6PAG2</accession>
<reference evidence="1 2" key="1">
    <citation type="journal article" date="2013" name="Curr. Biol.">
        <title>The Genome of the Foraminiferan Reticulomyxa filosa.</title>
        <authorList>
            <person name="Glockner G."/>
            <person name="Hulsmann N."/>
            <person name="Schleicher M."/>
            <person name="Noegel A.A."/>
            <person name="Eichinger L."/>
            <person name="Gallinger C."/>
            <person name="Pawlowski J."/>
            <person name="Sierra R."/>
            <person name="Euteneuer U."/>
            <person name="Pillet L."/>
            <person name="Moustafa A."/>
            <person name="Platzer M."/>
            <person name="Groth M."/>
            <person name="Szafranski K."/>
            <person name="Schliwa M."/>
        </authorList>
    </citation>
    <scope>NUCLEOTIDE SEQUENCE [LARGE SCALE GENOMIC DNA]</scope>
</reference>
<evidence type="ECO:0000313" key="2">
    <source>
        <dbReference type="Proteomes" id="UP000023152"/>
    </source>
</evidence>
<keyword evidence="2" id="KW-1185">Reference proteome</keyword>
<dbReference type="AlphaFoldDB" id="X6PAG2"/>
<sequence length="167" mass="19132">MDASISGTNHTRIFGIGDNSLSFDSLICNTYIKICVFQIVTNFWTQKNKLKKKKEGIALLKNSIQLSQYDITHTYIYIYMHMHIKGHVFVGVGYTLPCPTPPDWVAFLAKYRVTCEIVTFATAMRLFNSQNTLTQDFVEFFCSIAICSQHWPHFNISNYCVCVFVCG</sequence>
<dbReference type="Proteomes" id="UP000023152">
    <property type="component" value="Unassembled WGS sequence"/>
</dbReference>
<gene>
    <name evidence="1" type="ORF">RFI_01542</name>
</gene>
<proteinExistence type="predicted"/>